<name>A0ACC0FMH0_9ERIC</name>
<comment type="caution">
    <text evidence="1">The sequence shown here is derived from an EMBL/GenBank/DDBJ whole genome shotgun (WGS) entry which is preliminary data.</text>
</comment>
<dbReference type="Proteomes" id="UP001060215">
    <property type="component" value="Chromosome 14"/>
</dbReference>
<evidence type="ECO:0000313" key="1">
    <source>
        <dbReference type="EMBL" id="KAI7989146.1"/>
    </source>
</evidence>
<keyword evidence="2" id="KW-1185">Reference proteome</keyword>
<proteinExistence type="predicted"/>
<evidence type="ECO:0000313" key="2">
    <source>
        <dbReference type="Proteomes" id="UP001060215"/>
    </source>
</evidence>
<gene>
    <name evidence="1" type="ORF">LOK49_LG13G02148</name>
</gene>
<accession>A0ACC0FMH0</accession>
<organism evidence="1 2">
    <name type="scientific">Camellia lanceoleosa</name>
    <dbReference type="NCBI Taxonomy" id="1840588"/>
    <lineage>
        <taxon>Eukaryota</taxon>
        <taxon>Viridiplantae</taxon>
        <taxon>Streptophyta</taxon>
        <taxon>Embryophyta</taxon>
        <taxon>Tracheophyta</taxon>
        <taxon>Spermatophyta</taxon>
        <taxon>Magnoliopsida</taxon>
        <taxon>eudicotyledons</taxon>
        <taxon>Gunneridae</taxon>
        <taxon>Pentapetalae</taxon>
        <taxon>asterids</taxon>
        <taxon>Ericales</taxon>
        <taxon>Theaceae</taxon>
        <taxon>Camellia</taxon>
    </lineage>
</organism>
<dbReference type="EMBL" id="CM045771">
    <property type="protein sequence ID" value="KAI7989146.1"/>
    <property type="molecule type" value="Genomic_DNA"/>
</dbReference>
<sequence>MKGVSQGARYYLKKPVWLEEVKNIWHLVAQKNLFNTAKSGTMPAGTDKNPLIPSSKRQRENGNEEEEEQQQQDDERRYRTTHTVMKWVSHGARDYQKKPARLEEVKNNWHHVVQKNLFHTAKSGTMPVATDKNPPIPSSKRQREKSNEEEEEQQQEDDERR</sequence>
<protein>
    <submittedName>
        <fullName evidence="1">Two-component response regulator ARR18</fullName>
    </submittedName>
</protein>
<reference evidence="1 2" key="1">
    <citation type="journal article" date="2022" name="Plant J.">
        <title>Chromosome-level genome of Camellia lanceoleosa provides a valuable resource for understanding genome evolution and self-incompatibility.</title>
        <authorList>
            <person name="Gong W."/>
            <person name="Xiao S."/>
            <person name="Wang L."/>
            <person name="Liao Z."/>
            <person name="Chang Y."/>
            <person name="Mo W."/>
            <person name="Hu G."/>
            <person name="Li W."/>
            <person name="Zhao G."/>
            <person name="Zhu H."/>
            <person name="Hu X."/>
            <person name="Ji K."/>
            <person name="Xiang X."/>
            <person name="Song Q."/>
            <person name="Yuan D."/>
            <person name="Jin S."/>
            <person name="Zhang L."/>
        </authorList>
    </citation>
    <scope>NUCLEOTIDE SEQUENCE [LARGE SCALE GENOMIC DNA]</scope>
    <source>
        <strain evidence="1">SQ_2022a</strain>
    </source>
</reference>